<dbReference type="GO" id="GO:0005886">
    <property type="term" value="C:plasma membrane"/>
    <property type="evidence" value="ECO:0007669"/>
    <property type="project" value="TreeGrafter"/>
</dbReference>
<dbReference type="GO" id="GO:0006935">
    <property type="term" value="P:chemotaxis"/>
    <property type="evidence" value="ECO:0007669"/>
    <property type="project" value="UniProtKB-KW"/>
</dbReference>
<dbReference type="PANTHER" id="PTHR43531:SF11">
    <property type="entry name" value="METHYL-ACCEPTING CHEMOTAXIS PROTEIN 3"/>
    <property type="match status" value="1"/>
</dbReference>
<keyword evidence="1" id="KW-0145">Chemotaxis</keyword>
<dbReference type="RefSeq" id="WP_183199160.1">
    <property type="nucleotide sequence ID" value="NZ_JACIEK010000002.1"/>
</dbReference>
<keyword evidence="9" id="KW-1185">Reference proteome</keyword>
<dbReference type="PROSITE" id="PS50111">
    <property type="entry name" value="CHEMOTAXIS_TRANSDUC_2"/>
    <property type="match status" value="1"/>
</dbReference>
<keyword evidence="5" id="KW-1133">Transmembrane helix</keyword>
<feature type="region of interest" description="Disordered" evidence="4">
    <location>
        <begin position="290"/>
        <end position="309"/>
    </location>
</feature>
<evidence type="ECO:0000313" key="9">
    <source>
        <dbReference type="Proteomes" id="UP000542776"/>
    </source>
</evidence>
<keyword evidence="5" id="KW-0812">Transmembrane</keyword>
<feature type="compositionally biased region" description="Polar residues" evidence="4">
    <location>
        <begin position="318"/>
        <end position="335"/>
    </location>
</feature>
<evidence type="ECO:0000259" key="6">
    <source>
        <dbReference type="PROSITE" id="PS50111"/>
    </source>
</evidence>
<dbReference type="InterPro" id="IPR024478">
    <property type="entry name" value="HlyB_4HB_MCP"/>
</dbReference>
<dbReference type="PANTHER" id="PTHR43531">
    <property type="entry name" value="PROTEIN ICFG"/>
    <property type="match status" value="1"/>
</dbReference>
<accession>A0A7W6H3E4</accession>
<gene>
    <name evidence="8" type="ORF">GGR04_001446</name>
</gene>
<evidence type="ECO:0000256" key="5">
    <source>
        <dbReference type="SAM" id="Phobius"/>
    </source>
</evidence>
<feature type="domain" description="Methyl-accepting transducer" evidence="6">
    <location>
        <begin position="274"/>
        <end position="489"/>
    </location>
</feature>
<evidence type="ECO:0000256" key="1">
    <source>
        <dbReference type="ARBA" id="ARBA00022500"/>
    </source>
</evidence>
<comment type="similarity">
    <text evidence="2">Belongs to the methyl-accepting chemotaxis (MCP) protein family.</text>
</comment>
<keyword evidence="3" id="KW-0807">Transducer</keyword>
<dbReference type="PRINTS" id="PR00260">
    <property type="entry name" value="CHEMTRNSDUCR"/>
</dbReference>
<protein>
    <submittedName>
        <fullName evidence="8">Methyl-accepting chemotaxis protein</fullName>
    </submittedName>
</protein>
<evidence type="ECO:0000313" key="8">
    <source>
        <dbReference type="EMBL" id="MBB3997610.1"/>
    </source>
</evidence>
<dbReference type="InterPro" id="IPR051310">
    <property type="entry name" value="MCP_chemotaxis"/>
</dbReference>
<dbReference type="InterPro" id="IPR004089">
    <property type="entry name" value="MCPsignal_dom"/>
</dbReference>
<dbReference type="PROSITE" id="PS50885">
    <property type="entry name" value="HAMP"/>
    <property type="match status" value="1"/>
</dbReference>
<dbReference type="InterPro" id="IPR004090">
    <property type="entry name" value="Chemotax_Me-accpt_rcpt"/>
</dbReference>
<dbReference type="AlphaFoldDB" id="A0A7W6H3E4"/>
<dbReference type="GO" id="GO:0007165">
    <property type="term" value="P:signal transduction"/>
    <property type="evidence" value="ECO:0007669"/>
    <property type="project" value="UniProtKB-KW"/>
</dbReference>
<dbReference type="Gene3D" id="1.10.287.950">
    <property type="entry name" value="Methyl-accepting chemotaxis protein"/>
    <property type="match status" value="1"/>
</dbReference>
<dbReference type="Pfam" id="PF00015">
    <property type="entry name" value="MCPsignal"/>
    <property type="match status" value="1"/>
</dbReference>
<name>A0A7W6H3E4_9HYPH</name>
<dbReference type="GO" id="GO:0004888">
    <property type="term" value="F:transmembrane signaling receptor activity"/>
    <property type="evidence" value="ECO:0007669"/>
    <property type="project" value="InterPro"/>
</dbReference>
<dbReference type="Pfam" id="PF12729">
    <property type="entry name" value="4HB_MCP_1"/>
    <property type="match status" value="1"/>
</dbReference>
<organism evidence="8 9">
    <name type="scientific">Aureimonas pseudogalii</name>
    <dbReference type="NCBI Taxonomy" id="1744844"/>
    <lineage>
        <taxon>Bacteria</taxon>
        <taxon>Pseudomonadati</taxon>
        <taxon>Pseudomonadota</taxon>
        <taxon>Alphaproteobacteria</taxon>
        <taxon>Hyphomicrobiales</taxon>
        <taxon>Aurantimonadaceae</taxon>
        <taxon>Aureimonas</taxon>
    </lineage>
</organism>
<evidence type="ECO:0000256" key="4">
    <source>
        <dbReference type="SAM" id="MobiDB-lite"/>
    </source>
</evidence>
<reference evidence="8 9" key="1">
    <citation type="submission" date="2020-08" db="EMBL/GenBank/DDBJ databases">
        <title>Genomic Encyclopedia of Type Strains, Phase IV (KMG-IV): sequencing the most valuable type-strain genomes for metagenomic binning, comparative biology and taxonomic classification.</title>
        <authorList>
            <person name="Goeker M."/>
        </authorList>
    </citation>
    <scope>NUCLEOTIDE SEQUENCE [LARGE SCALE GENOMIC DNA]</scope>
    <source>
        <strain evidence="8 9">DSM 102238</strain>
    </source>
</reference>
<evidence type="ECO:0000259" key="7">
    <source>
        <dbReference type="PROSITE" id="PS50885"/>
    </source>
</evidence>
<sequence>MRLTIKTKLAASFATVLAMLCVTGSVGVTSLRQSESMLDGVLAGPFEQSKRLLTARAYISDVGRLVNTLHGVSDPAVFDDLSQTAIERSKAASTLLATYGQLQGGGGLPEMAAVQEKSAAYEAAARAVIESLTRFRADRAGAAAAEGEANAIADGTMRPIMSAMVDDLKVLIEHENTQNVALAQSNRETAHARQVLLLAIVAGTLLVGFVAALLLSRSIGRGLALVSQALGRFRAGDLTPAPVHGRRDEIGDLLAVVDGTQSKLNAVISGVRAAAAEVASGAARSAATAGQLSSGSTEQAAASEQASAAVEQMTANVRGNADNASQTEGIATRTSSRAERTGVAVAASVEAMRTIAEKIQVVQEIARQTDLLALNAAIEAARAGSHGKGFAVVASEVRKLAERSRVAAQEIGTLSAQTLLASQEAGSMLGALVPDIRRTAELVSEISAACREQSVGIDQINQAIQQLDQVTQANAGAAHEMSSTAEQLSAEAGRLDEGAAFFQLAAAPAAPAAVAASPSRQDSIRTLQGKVRAFGAAHAKPRPAADARAGFAVDLGRGEGFERMSG</sequence>
<dbReference type="InterPro" id="IPR003660">
    <property type="entry name" value="HAMP_dom"/>
</dbReference>
<proteinExistence type="inferred from homology"/>
<dbReference type="SUPFAM" id="SSF58104">
    <property type="entry name" value="Methyl-accepting chemotaxis protein (MCP) signaling domain"/>
    <property type="match status" value="1"/>
</dbReference>
<dbReference type="EMBL" id="JACIEK010000002">
    <property type="protein sequence ID" value="MBB3997610.1"/>
    <property type="molecule type" value="Genomic_DNA"/>
</dbReference>
<evidence type="ECO:0000256" key="2">
    <source>
        <dbReference type="ARBA" id="ARBA00029447"/>
    </source>
</evidence>
<dbReference type="SMART" id="SM00283">
    <property type="entry name" value="MA"/>
    <property type="match status" value="1"/>
</dbReference>
<feature type="region of interest" description="Disordered" evidence="4">
    <location>
        <begin position="318"/>
        <end position="337"/>
    </location>
</feature>
<evidence type="ECO:0000256" key="3">
    <source>
        <dbReference type="PROSITE-ProRule" id="PRU00284"/>
    </source>
</evidence>
<comment type="caution">
    <text evidence="8">The sequence shown here is derived from an EMBL/GenBank/DDBJ whole genome shotgun (WGS) entry which is preliminary data.</text>
</comment>
<feature type="domain" description="HAMP" evidence="7">
    <location>
        <begin position="217"/>
        <end position="269"/>
    </location>
</feature>
<dbReference type="Proteomes" id="UP000542776">
    <property type="component" value="Unassembled WGS sequence"/>
</dbReference>
<feature type="transmembrane region" description="Helical" evidence="5">
    <location>
        <begin position="195"/>
        <end position="215"/>
    </location>
</feature>
<keyword evidence="5" id="KW-0472">Membrane</keyword>